<protein>
    <submittedName>
        <fullName evidence="2">Uncharacterized protein</fullName>
    </submittedName>
</protein>
<gene>
    <name evidence="2" type="ORF">AVEN_82528_1</name>
</gene>
<organism evidence="2 3">
    <name type="scientific">Araneus ventricosus</name>
    <name type="common">Orbweaver spider</name>
    <name type="synonym">Epeira ventricosa</name>
    <dbReference type="NCBI Taxonomy" id="182803"/>
    <lineage>
        <taxon>Eukaryota</taxon>
        <taxon>Metazoa</taxon>
        <taxon>Ecdysozoa</taxon>
        <taxon>Arthropoda</taxon>
        <taxon>Chelicerata</taxon>
        <taxon>Arachnida</taxon>
        <taxon>Araneae</taxon>
        <taxon>Araneomorphae</taxon>
        <taxon>Entelegynae</taxon>
        <taxon>Araneoidea</taxon>
        <taxon>Araneidae</taxon>
        <taxon>Araneus</taxon>
    </lineage>
</organism>
<proteinExistence type="predicted"/>
<comment type="caution">
    <text evidence="2">The sequence shown here is derived from an EMBL/GenBank/DDBJ whole genome shotgun (WGS) entry which is preliminary data.</text>
</comment>
<evidence type="ECO:0000256" key="1">
    <source>
        <dbReference type="SAM" id="MobiDB-lite"/>
    </source>
</evidence>
<dbReference type="AlphaFoldDB" id="A0A4Y2GMV0"/>
<reference evidence="2 3" key="1">
    <citation type="journal article" date="2019" name="Sci. Rep.">
        <title>Orb-weaving spider Araneus ventricosus genome elucidates the spidroin gene catalogue.</title>
        <authorList>
            <person name="Kono N."/>
            <person name="Nakamura H."/>
            <person name="Ohtoshi R."/>
            <person name="Moran D.A.P."/>
            <person name="Shinohara A."/>
            <person name="Yoshida Y."/>
            <person name="Fujiwara M."/>
            <person name="Mori M."/>
            <person name="Tomita M."/>
            <person name="Arakawa K."/>
        </authorList>
    </citation>
    <scope>NUCLEOTIDE SEQUENCE [LARGE SCALE GENOMIC DNA]</scope>
</reference>
<sequence length="147" mass="16294">MEQFREFFESPARSARGPVCPQKHTKRSQSLTGALRVWIRKNNADALSSVAEVQLPSEKPNSLFYVPIKTSSTVMWNSFSPPAKIPAYYSSLVSPIPTKANVPPQPSSFPVRLATLSLNIFVKKPSAPSLCCYDCTCNRETLSFPRA</sequence>
<keyword evidence="3" id="KW-1185">Reference proteome</keyword>
<dbReference type="EMBL" id="BGPR01001480">
    <property type="protein sequence ID" value="GBM54980.1"/>
    <property type="molecule type" value="Genomic_DNA"/>
</dbReference>
<evidence type="ECO:0000313" key="3">
    <source>
        <dbReference type="Proteomes" id="UP000499080"/>
    </source>
</evidence>
<feature type="region of interest" description="Disordered" evidence="1">
    <location>
        <begin position="8"/>
        <end position="27"/>
    </location>
</feature>
<evidence type="ECO:0000313" key="2">
    <source>
        <dbReference type="EMBL" id="GBM54980.1"/>
    </source>
</evidence>
<name>A0A4Y2GMV0_ARAVE</name>
<accession>A0A4Y2GMV0</accession>
<dbReference type="Proteomes" id="UP000499080">
    <property type="component" value="Unassembled WGS sequence"/>
</dbReference>